<dbReference type="EMBL" id="VYQF01000006">
    <property type="protein sequence ID" value="KAA9037283.1"/>
    <property type="molecule type" value="Genomic_DNA"/>
</dbReference>
<proteinExistence type="predicted"/>
<keyword evidence="2" id="KW-1185">Reference proteome</keyword>
<organism evidence="1 2">
    <name type="scientific">Ginsengibacter hankyongi</name>
    <dbReference type="NCBI Taxonomy" id="2607284"/>
    <lineage>
        <taxon>Bacteria</taxon>
        <taxon>Pseudomonadati</taxon>
        <taxon>Bacteroidota</taxon>
        <taxon>Chitinophagia</taxon>
        <taxon>Chitinophagales</taxon>
        <taxon>Chitinophagaceae</taxon>
        <taxon>Ginsengibacter</taxon>
    </lineage>
</organism>
<dbReference type="InterPro" id="IPR019734">
    <property type="entry name" value="TPR_rpt"/>
</dbReference>
<dbReference type="SUPFAM" id="SSF48452">
    <property type="entry name" value="TPR-like"/>
    <property type="match status" value="2"/>
</dbReference>
<dbReference type="Pfam" id="PF13174">
    <property type="entry name" value="TPR_6"/>
    <property type="match status" value="2"/>
</dbReference>
<dbReference type="Proteomes" id="UP000326903">
    <property type="component" value="Unassembled WGS sequence"/>
</dbReference>
<sequence length="1007" mass="115002">MNPRILKSLSILLFSLFLLPEVYAQLGKITIDLEKDKPQKFKTKTLKSEKTGEKKFTVPRRFVQNTVSHYNYFYNANNKLNQVIERARIANKDDYTKLLPFYGYSLDNTAAQKTDLDSVIYKATAGILLHDLRSNWVDNFYLLIGEAYYLRKDYDSASMTFQFINYNLFPHKKKDDDQLVVGTNENAENKAISVSSKEDRNIIAKTFTRPPSRNDAFIWQIRTLIDMDQTGEAAGLITTLQNDPAFPARLRPALEEMSAYWFFKQQMYDSTLAHLENSLPNVADLQDKARREFLIAQLFEMTNKQDEAKDFYDKAMHHTTDPLMDIYANLNKAKMLKSNDPAEIDKSIATLLRMSKKDKFQPYRDIIFFSAAQLALIKPDTAATVFLFKKSTFYNQENVPIKNLAFLNLAEISYKQKKYKDAYAFYDSLQLTDTTLGDIAKIQQRKNALAVIVGNINIIEREDSLQSIAAMTPGDRDAFIKKLSKKLRKEQGIKEGDSLYSNPAANYFDSKHASSDIFGNVTSKNGEWYFYNASLKSQGYTEFKRKWGKRQNVDNWRRASASGNAVANTANAFANPDDSTGNNNQLGQNADPLMAATVNPTAIPVQTDFSIAGLLANVPLTKDKLDESNKKVSKSLFQLGKDYQNLLEDYSAAIDAYENSLKRFPDSLYAGELYLNLSYCYRKLGDIAKADYYKNLLINKFDKSKFTQLALHPEAMEPSKKDPAATKRYEDIYNLFIEGDFEKAVALKKQADSTYGANYWSPQLLYIESVYYIRNRDDSTAINILKQIITQYPTSPLKAKAVTMIDVLKRRSSIESYLTKLNVVREKEDSQIVVYNDPAIIKRMQQDTSRMLAVHPNNTIITPGKVYLDSSKRAPAIAKNATFMIDPLSTQYVMMVLNKVDPVYSTEAKNAFTRYNSQNFYAQKIEVTKDTLDKDRTLLIFTEFLTADAAIKYMDNLKKAAPIQISWLPPAKYSFYIISGSNLDLLKQNKNLQNYIDLLSKKFPGKF</sequence>
<dbReference type="InterPro" id="IPR011990">
    <property type="entry name" value="TPR-like_helical_dom_sf"/>
</dbReference>
<dbReference type="AlphaFoldDB" id="A0A5J5IET0"/>
<dbReference type="Gene3D" id="1.25.40.10">
    <property type="entry name" value="Tetratricopeptide repeat domain"/>
    <property type="match status" value="3"/>
</dbReference>
<evidence type="ECO:0000313" key="2">
    <source>
        <dbReference type="Proteomes" id="UP000326903"/>
    </source>
</evidence>
<reference evidence="1 2" key="1">
    <citation type="submission" date="2019-09" db="EMBL/GenBank/DDBJ databases">
        <title>Draft genome sequence of Ginsengibacter sp. BR5-29.</title>
        <authorList>
            <person name="Im W.-T."/>
        </authorList>
    </citation>
    <scope>NUCLEOTIDE SEQUENCE [LARGE SCALE GENOMIC DNA]</scope>
    <source>
        <strain evidence="1 2">BR5-29</strain>
    </source>
</reference>
<accession>A0A5J5IET0</accession>
<evidence type="ECO:0000313" key="1">
    <source>
        <dbReference type="EMBL" id="KAA9037283.1"/>
    </source>
</evidence>
<gene>
    <name evidence="1" type="ORF">FW778_17815</name>
</gene>
<protein>
    <submittedName>
        <fullName evidence="1">Tetratricopeptide repeat protein</fullName>
    </submittedName>
</protein>
<dbReference type="RefSeq" id="WP_150416211.1">
    <property type="nucleotide sequence ID" value="NZ_VYQF01000006.1"/>
</dbReference>
<name>A0A5J5IET0_9BACT</name>
<dbReference type="SMART" id="SM00028">
    <property type="entry name" value="TPR"/>
    <property type="match status" value="4"/>
</dbReference>
<comment type="caution">
    <text evidence="1">The sequence shown here is derived from an EMBL/GenBank/DDBJ whole genome shotgun (WGS) entry which is preliminary data.</text>
</comment>